<accession>A0A9P5NVX5</accession>
<name>A0A9P5NVX5_GYMJU</name>
<gene>
    <name evidence="2" type="ORF">CPB84DRAFT_206820</name>
</gene>
<dbReference type="EMBL" id="JADNYJ010000012">
    <property type="protein sequence ID" value="KAF8908143.1"/>
    <property type="molecule type" value="Genomic_DNA"/>
</dbReference>
<dbReference type="SUPFAM" id="SSF81901">
    <property type="entry name" value="HCP-like"/>
    <property type="match status" value="1"/>
</dbReference>
<evidence type="ECO:0000313" key="3">
    <source>
        <dbReference type="Proteomes" id="UP000724874"/>
    </source>
</evidence>
<feature type="domain" description="CHAT" evidence="1">
    <location>
        <begin position="573"/>
        <end position="819"/>
    </location>
</feature>
<evidence type="ECO:0000313" key="2">
    <source>
        <dbReference type="EMBL" id="KAF8908143.1"/>
    </source>
</evidence>
<comment type="caution">
    <text evidence="2">The sequence shown here is derived from an EMBL/GenBank/DDBJ whole genome shotgun (WGS) entry which is preliminary data.</text>
</comment>
<proteinExistence type="predicted"/>
<organism evidence="2 3">
    <name type="scientific">Gymnopilus junonius</name>
    <name type="common">Spectacular rustgill mushroom</name>
    <name type="synonym">Gymnopilus spectabilis subsp. junonius</name>
    <dbReference type="NCBI Taxonomy" id="109634"/>
    <lineage>
        <taxon>Eukaryota</taxon>
        <taxon>Fungi</taxon>
        <taxon>Dikarya</taxon>
        <taxon>Basidiomycota</taxon>
        <taxon>Agaricomycotina</taxon>
        <taxon>Agaricomycetes</taxon>
        <taxon>Agaricomycetidae</taxon>
        <taxon>Agaricales</taxon>
        <taxon>Agaricineae</taxon>
        <taxon>Hymenogastraceae</taxon>
        <taxon>Gymnopilus</taxon>
    </lineage>
</organism>
<sequence length="909" mass="102006">MIRWPSAWTWKRTKIWSIQLTTEIISAQNFLEAIPDGHPDLPLHLNNIGKLYQSRYRLTGKLDDISEAISFGRKAVSLTPDGHASLPMYLTDLGIWYESYFKSTNRIVDLSESIAYRQKAIHLTPEGDATLPAQLVALGDSFLQRFEWTENKTDVAEAITCQKRAISLIPECDCNMPAWSHNLGTTYITHFECTGDVANLTEAIASIQSSIQHTSDADPKLSKQLDHLARSYQLRFQKVGNLVDLHEAISLREKAFQLLPEGHIDTPIMLYNLGYLYEALFQSAKHRSELDKAVSNYSNAINSTTGIPSFKLVASKRLAKISEELYPSQSIKAYSSAIKLVTQLASLYQTITMRNINLREISNTSTLAAAFAFKLGRSDLALEWLEQGRGLVWGQLNSLRTPLDDLRAKDPNLADDVVRVASALETSAYRPREDVGPEEANLEKMRQRYEDEASTHMQLAQKWDELLEKVRKLPDFEDFLQSQSCSAIFDHLPKSGVVVLINVHKDRCDALALTPGASQPIHIPLIEFSYSKALTLHNHLRANLHSSVGRMRDVEPLTRGMRMERNFGLKYILSQLWHCVVKPILDALGFTEPPSEKKRIWWCTTGPLSFLPIHAAGIYGEPETETGNVLADFAISSYTPTVRALLDRLKAYRVQENKKSGLCMISQPNTPGLPPIPKAAEEVQIIERLVKDSASRVCCLKGAAATVDQAAIEMQAYSFIHFACHANQDTDEPLKSAFALHDGLLELSSIIQNRLDGVDLAFLSACQTSTGDETLSEEAVHLAAGMMAAGYRGVVATMWSIRDSYAPEFAKDFYEDLLERSGGLSGRECCLRTPPCYPETSRKARGRRDRPRIISPRLGSLRSFWMLNSQHSLQPCRHILAGLPFCPFVQMNKQENIHLHLQFGDRHQR</sequence>
<evidence type="ECO:0000259" key="1">
    <source>
        <dbReference type="Pfam" id="PF12770"/>
    </source>
</evidence>
<dbReference type="Gene3D" id="1.25.40.10">
    <property type="entry name" value="Tetratricopeptide repeat domain"/>
    <property type="match status" value="1"/>
</dbReference>
<dbReference type="OrthoDB" id="9991317at2759"/>
<dbReference type="InterPro" id="IPR024983">
    <property type="entry name" value="CHAT_dom"/>
</dbReference>
<reference evidence="2" key="1">
    <citation type="submission" date="2020-11" db="EMBL/GenBank/DDBJ databases">
        <authorList>
            <consortium name="DOE Joint Genome Institute"/>
            <person name="Ahrendt S."/>
            <person name="Riley R."/>
            <person name="Andreopoulos W."/>
            <person name="LaButti K."/>
            <person name="Pangilinan J."/>
            <person name="Ruiz-duenas F.J."/>
            <person name="Barrasa J.M."/>
            <person name="Sanchez-Garcia M."/>
            <person name="Camarero S."/>
            <person name="Miyauchi S."/>
            <person name="Serrano A."/>
            <person name="Linde D."/>
            <person name="Babiker R."/>
            <person name="Drula E."/>
            <person name="Ayuso-Fernandez I."/>
            <person name="Pacheco R."/>
            <person name="Padilla G."/>
            <person name="Ferreira P."/>
            <person name="Barriuso J."/>
            <person name="Kellner H."/>
            <person name="Castanera R."/>
            <person name="Alfaro M."/>
            <person name="Ramirez L."/>
            <person name="Pisabarro A.G."/>
            <person name="Kuo A."/>
            <person name="Tritt A."/>
            <person name="Lipzen A."/>
            <person name="He G."/>
            <person name="Yan M."/>
            <person name="Ng V."/>
            <person name="Cullen D."/>
            <person name="Martin F."/>
            <person name="Rosso M.-N."/>
            <person name="Henrissat B."/>
            <person name="Hibbett D."/>
            <person name="Martinez A.T."/>
            <person name="Grigoriev I.V."/>
        </authorList>
    </citation>
    <scope>NUCLEOTIDE SEQUENCE</scope>
    <source>
        <strain evidence="2">AH 44721</strain>
    </source>
</reference>
<dbReference type="AlphaFoldDB" id="A0A9P5NVX5"/>
<protein>
    <submittedName>
        <fullName evidence="2">CHAT domain-containing protein</fullName>
    </submittedName>
</protein>
<dbReference type="SUPFAM" id="SSF48452">
    <property type="entry name" value="TPR-like"/>
    <property type="match status" value="1"/>
</dbReference>
<keyword evidence="3" id="KW-1185">Reference proteome</keyword>
<dbReference type="Proteomes" id="UP000724874">
    <property type="component" value="Unassembled WGS sequence"/>
</dbReference>
<dbReference type="Pfam" id="PF12770">
    <property type="entry name" value="CHAT"/>
    <property type="match status" value="1"/>
</dbReference>
<dbReference type="InterPro" id="IPR011990">
    <property type="entry name" value="TPR-like_helical_dom_sf"/>
</dbReference>